<dbReference type="Pfam" id="PF04348">
    <property type="entry name" value="LppC"/>
    <property type="match status" value="1"/>
</dbReference>
<dbReference type="SUPFAM" id="SSF53822">
    <property type="entry name" value="Periplasmic binding protein-like I"/>
    <property type="match status" value="1"/>
</dbReference>
<keyword evidence="2" id="KW-0732">Signal</keyword>
<reference evidence="3" key="1">
    <citation type="journal article" date="2022" name="Microorganisms">
        <title>Two New Species of Filamentous Sulfur Bacteria of the Genus Thiothrix, Thiothrix winogradskyi sp. nov. and 'Candidatus Thiothrix sulfatifontis' sp. nov.</title>
        <authorList>
            <person name="Ravin N.V."/>
            <person name="Rossetti S."/>
            <person name="Beletsky A.V."/>
            <person name="Kadnikov V.V."/>
            <person name="Rudenko T.S."/>
            <person name="Smolyakov D.D."/>
            <person name="Moskvitina M.I."/>
            <person name="Gureeva M.V."/>
            <person name="Mardanov A.V."/>
            <person name="Grabovich M.Y."/>
        </authorList>
    </citation>
    <scope>NUCLEOTIDE SEQUENCE</scope>
    <source>
        <strain evidence="3">CT3</strain>
    </source>
</reference>
<dbReference type="Proteomes" id="UP001054801">
    <property type="component" value="Chromosome"/>
</dbReference>
<dbReference type="PROSITE" id="PS51257">
    <property type="entry name" value="PROKAR_LIPOPROTEIN"/>
    <property type="match status" value="1"/>
</dbReference>
<evidence type="ECO:0000313" key="4">
    <source>
        <dbReference type="Proteomes" id="UP001054801"/>
    </source>
</evidence>
<proteinExistence type="predicted"/>
<feature type="chain" id="PRO_5047311575" evidence="2">
    <location>
        <begin position="27"/>
        <end position="506"/>
    </location>
</feature>
<dbReference type="InterPro" id="IPR028082">
    <property type="entry name" value="Peripla_BP_I"/>
</dbReference>
<dbReference type="Gene3D" id="3.40.50.2300">
    <property type="match status" value="2"/>
</dbReference>
<organism evidence="3 4">
    <name type="scientific">Thiothrix winogradskyi</name>
    <dbReference type="NCBI Taxonomy" id="96472"/>
    <lineage>
        <taxon>Bacteria</taxon>
        <taxon>Pseudomonadati</taxon>
        <taxon>Pseudomonadota</taxon>
        <taxon>Gammaproteobacteria</taxon>
        <taxon>Thiotrichales</taxon>
        <taxon>Thiotrichaceae</taxon>
        <taxon>Thiothrix</taxon>
    </lineage>
</organism>
<accession>A0ABY3T1I2</accession>
<protein>
    <submittedName>
        <fullName evidence="3">Penicillin-binding protein activator</fullName>
    </submittedName>
</protein>
<keyword evidence="1" id="KW-0472">Membrane</keyword>
<dbReference type="RefSeq" id="WP_236500953.1">
    <property type="nucleotide sequence ID" value="NZ_CP091244.1"/>
</dbReference>
<name>A0ABY3T1I2_9GAMM</name>
<dbReference type="CDD" id="cd06339">
    <property type="entry name" value="PBP1_YraM_LppC_lipoprotein-like"/>
    <property type="match status" value="1"/>
</dbReference>
<gene>
    <name evidence="3" type="ORF">L2Y54_06310</name>
</gene>
<sequence length="506" mass="53850">MPLRFHQSILKYCAIALLAVPLMLQGCSPNDFINTDGSSVTQGNATVEQANALFNQGKKREAAQTYYAAAARYPTPQRERVILQAAEIAASIGDANLTNTYLAKVPASALDGENRARQAYVRALLALQQNNPALALRTLPTNLDNLSPALREKVKHIQQRAQAMASGNGGGAAPSVQNVQTALVPTSVTRVAALLPQSGALGSVGQEIYRGIDTARNSVARETSVQLYDVSAGGAVAQYQRAVADGADIVIGPLDKESLAELLAQPQVLSKPLLSLNYLTNSRNIPGALYQFGLLPEDEARQVAETTSARGLRTAIVLAPASSWGDRISGAFRAAYQAKGGQVINIQQFADTPSNAYLQNVQNALAATQGRASMVFLAASPSQARLMRPLLAAQAPELPIYATSHIFSGRVDAGKDADLDGIMYTEIPWVMEGLQSGTLNNSQFPRMFALGMDAFLIAKNLPSIARNPNTQVNGKTGNIRLMGNRQVQRTLLFATFANGVPQAVGQ</sequence>
<evidence type="ECO:0000256" key="1">
    <source>
        <dbReference type="ARBA" id="ARBA00023136"/>
    </source>
</evidence>
<dbReference type="PANTHER" id="PTHR38038">
    <property type="entry name" value="PENICILLIN-BINDING PROTEIN ACTIVATOR LPOA"/>
    <property type="match status" value="1"/>
</dbReference>
<feature type="signal peptide" evidence="2">
    <location>
        <begin position="1"/>
        <end position="26"/>
    </location>
</feature>
<keyword evidence="4" id="KW-1185">Reference proteome</keyword>
<evidence type="ECO:0000313" key="3">
    <source>
        <dbReference type="EMBL" id="UJS25651.1"/>
    </source>
</evidence>
<dbReference type="PANTHER" id="PTHR38038:SF1">
    <property type="entry name" value="PENICILLIN-BINDING PROTEIN ACTIVATOR LPOA"/>
    <property type="match status" value="1"/>
</dbReference>
<dbReference type="EMBL" id="CP091244">
    <property type="protein sequence ID" value="UJS25651.1"/>
    <property type="molecule type" value="Genomic_DNA"/>
</dbReference>
<dbReference type="InterPro" id="IPR007443">
    <property type="entry name" value="LpoA"/>
</dbReference>
<evidence type="ECO:0000256" key="2">
    <source>
        <dbReference type="SAM" id="SignalP"/>
    </source>
</evidence>